<feature type="domain" description="EamA" evidence="7">
    <location>
        <begin position="19"/>
        <end position="154"/>
    </location>
</feature>
<feature type="transmembrane region" description="Helical" evidence="6">
    <location>
        <begin position="284"/>
        <end position="301"/>
    </location>
</feature>
<keyword evidence="9" id="KW-1185">Reference proteome</keyword>
<sequence>MASTAPRSIAAPNSSLWVGLFHLFVVYIVWGSTYLAIRVGVREGSGFPPFSMGGSRLLAATAILFLVAFITRQSLKISPKGLWVHALSGFFLWVGGNGLVMWGEQQADSGYAALLVASVPLWVAIIEGILDRKIPSKLLIGSLLMGFLGIGVLSFPTFRTGGEANLHSIFALLLAPLFWGIGMVVQRRNPVALSPIVSSGYQQLFGAIGFILAALLLGEPWPNPTPEAWWAWGYLVVFGSLFAFTSFIMALKMLPTSLVVTYAYVNPVVAVFLGWLILHEPLSVWTLGGTVLVLLGVAGTFKHQSQVNKKHATQE</sequence>
<feature type="transmembrane region" description="Helical" evidence="6">
    <location>
        <begin position="258"/>
        <end position="278"/>
    </location>
</feature>
<feature type="transmembrane region" description="Helical" evidence="6">
    <location>
        <begin position="16"/>
        <end position="37"/>
    </location>
</feature>
<feature type="transmembrane region" description="Helical" evidence="6">
    <location>
        <begin position="109"/>
        <end position="126"/>
    </location>
</feature>
<keyword evidence="5 6" id="KW-0472">Membrane</keyword>
<organism evidence="8 9">
    <name type="scientific">Desulforamulus ruminis (strain ATCC 23193 / DSM 2154 / NCIMB 8452 / DL)</name>
    <name type="common">Desulfotomaculum ruminis</name>
    <dbReference type="NCBI Taxonomy" id="696281"/>
    <lineage>
        <taxon>Bacteria</taxon>
        <taxon>Bacillati</taxon>
        <taxon>Bacillota</taxon>
        <taxon>Clostridia</taxon>
        <taxon>Eubacteriales</taxon>
        <taxon>Peptococcaceae</taxon>
        <taxon>Desulforamulus</taxon>
    </lineage>
</organism>
<evidence type="ECO:0000256" key="4">
    <source>
        <dbReference type="ARBA" id="ARBA00022989"/>
    </source>
</evidence>
<dbReference type="SUPFAM" id="SSF103481">
    <property type="entry name" value="Multidrug resistance efflux transporter EmrE"/>
    <property type="match status" value="2"/>
</dbReference>
<evidence type="ECO:0000256" key="5">
    <source>
        <dbReference type="ARBA" id="ARBA00023136"/>
    </source>
</evidence>
<dbReference type="RefSeq" id="WP_013842425.1">
    <property type="nucleotide sequence ID" value="NC_015589.1"/>
</dbReference>
<evidence type="ECO:0000256" key="2">
    <source>
        <dbReference type="ARBA" id="ARBA00007362"/>
    </source>
</evidence>
<dbReference type="STRING" id="696281.Desru_2430"/>
<dbReference type="Pfam" id="PF00892">
    <property type="entry name" value="EamA"/>
    <property type="match status" value="2"/>
</dbReference>
<feature type="transmembrane region" description="Helical" evidence="6">
    <location>
        <begin position="49"/>
        <end position="70"/>
    </location>
</feature>
<feature type="transmembrane region" description="Helical" evidence="6">
    <location>
        <begin position="197"/>
        <end position="217"/>
    </location>
</feature>
<comment type="subcellular location">
    <subcellularLocation>
        <location evidence="1">Membrane</location>
        <topology evidence="1">Multi-pass membrane protein</topology>
    </subcellularLocation>
</comment>
<dbReference type="OrthoDB" id="3190463at2"/>
<evidence type="ECO:0000256" key="1">
    <source>
        <dbReference type="ARBA" id="ARBA00004141"/>
    </source>
</evidence>
<dbReference type="eggNOG" id="COG0697">
    <property type="taxonomic scope" value="Bacteria"/>
</dbReference>
<feature type="transmembrane region" description="Helical" evidence="6">
    <location>
        <begin position="138"/>
        <end position="158"/>
    </location>
</feature>
<reference evidence="8 9" key="2">
    <citation type="journal article" date="2012" name="Stand. Genomic Sci.">
        <title>Complete genome sequence of the sulfate-reducing firmicute Desulfotomaculum ruminis type strain (DL(T)).</title>
        <authorList>
            <person name="Spring S."/>
            <person name="Visser M."/>
            <person name="Lu M."/>
            <person name="Copeland A."/>
            <person name="Lapidus A."/>
            <person name="Lucas S."/>
            <person name="Cheng J.F."/>
            <person name="Han C."/>
            <person name="Tapia R."/>
            <person name="Goodwin L.A."/>
            <person name="Pitluck S."/>
            <person name="Ivanova N."/>
            <person name="Land M."/>
            <person name="Hauser L."/>
            <person name="Larimer F."/>
            <person name="Rohde M."/>
            <person name="Goker M."/>
            <person name="Detter J.C."/>
            <person name="Kyrpides N.C."/>
            <person name="Woyke T."/>
            <person name="Schaap P.J."/>
            <person name="Plugge C.M."/>
            <person name="Muyzer G."/>
            <person name="Kuever J."/>
            <person name="Pereira I.A."/>
            <person name="Parshina S.N."/>
            <person name="Bernier-Latmani R."/>
            <person name="Stams A.J."/>
            <person name="Klenk H.P."/>
        </authorList>
    </citation>
    <scope>NUCLEOTIDE SEQUENCE [LARGE SCALE GENOMIC DNA]</scope>
    <source>
        <strain evidence="9">ATCC 23193 / DSM 2154 / NCIB 8452 / DL</strain>
    </source>
</reference>
<dbReference type="KEGG" id="dru:Desru_2430"/>
<evidence type="ECO:0000313" key="8">
    <source>
        <dbReference type="EMBL" id="AEG60669.1"/>
    </source>
</evidence>
<evidence type="ECO:0000256" key="6">
    <source>
        <dbReference type="SAM" id="Phobius"/>
    </source>
</evidence>
<dbReference type="HOGENOM" id="CLU_033863_5_1_9"/>
<dbReference type="InterPro" id="IPR037185">
    <property type="entry name" value="EmrE-like"/>
</dbReference>
<dbReference type="InterPro" id="IPR050638">
    <property type="entry name" value="AA-Vitamin_Transporters"/>
</dbReference>
<dbReference type="PANTHER" id="PTHR32322">
    <property type="entry name" value="INNER MEMBRANE TRANSPORTER"/>
    <property type="match status" value="1"/>
</dbReference>
<dbReference type="Proteomes" id="UP000009234">
    <property type="component" value="Chromosome"/>
</dbReference>
<evidence type="ECO:0000259" key="7">
    <source>
        <dbReference type="Pfam" id="PF00892"/>
    </source>
</evidence>
<dbReference type="InterPro" id="IPR000620">
    <property type="entry name" value="EamA_dom"/>
</dbReference>
<feature type="domain" description="EamA" evidence="7">
    <location>
        <begin position="169"/>
        <end position="300"/>
    </location>
</feature>
<proteinExistence type="inferred from homology"/>
<dbReference type="Gene3D" id="1.10.3730.20">
    <property type="match status" value="1"/>
</dbReference>
<keyword evidence="4 6" id="KW-1133">Transmembrane helix</keyword>
<evidence type="ECO:0000313" key="9">
    <source>
        <dbReference type="Proteomes" id="UP000009234"/>
    </source>
</evidence>
<feature type="transmembrane region" description="Helical" evidence="6">
    <location>
        <begin position="82"/>
        <end position="103"/>
    </location>
</feature>
<dbReference type="PANTHER" id="PTHR32322:SF2">
    <property type="entry name" value="EAMA DOMAIN-CONTAINING PROTEIN"/>
    <property type="match status" value="1"/>
</dbReference>
<evidence type="ECO:0000256" key="3">
    <source>
        <dbReference type="ARBA" id="ARBA00022692"/>
    </source>
</evidence>
<protein>
    <recommendedName>
        <fullName evidence="7">EamA domain-containing protein</fullName>
    </recommendedName>
</protein>
<dbReference type="AlphaFoldDB" id="F6DN80"/>
<dbReference type="GO" id="GO:0016020">
    <property type="term" value="C:membrane"/>
    <property type="evidence" value="ECO:0007669"/>
    <property type="project" value="UniProtKB-SubCell"/>
</dbReference>
<dbReference type="EMBL" id="CP002780">
    <property type="protein sequence ID" value="AEG60669.1"/>
    <property type="molecule type" value="Genomic_DNA"/>
</dbReference>
<feature type="transmembrane region" description="Helical" evidence="6">
    <location>
        <begin position="164"/>
        <end position="185"/>
    </location>
</feature>
<gene>
    <name evidence="8" type="ordered locus">Desru_2430</name>
</gene>
<name>F6DN80_DESRL</name>
<keyword evidence="3 6" id="KW-0812">Transmembrane</keyword>
<accession>F6DN80</accession>
<reference evidence="9" key="1">
    <citation type="submission" date="2011-05" db="EMBL/GenBank/DDBJ databases">
        <title>Complete sequence of Desulfotomaculum ruminis DSM 2154.</title>
        <authorList>
            <person name="Lucas S."/>
            <person name="Copeland A."/>
            <person name="Lapidus A."/>
            <person name="Cheng J.-F."/>
            <person name="Goodwin L."/>
            <person name="Pitluck S."/>
            <person name="Lu M."/>
            <person name="Detter J.C."/>
            <person name="Han C."/>
            <person name="Tapia R."/>
            <person name="Land M."/>
            <person name="Hauser L."/>
            <person name="Kyrpides N."/>
            <person name="Ivanova N."/>
            <person name="Mikhailova N."/>
            <person name="Pagani I."/>
            <person name="Stams A.J.M."/>
            <person name="Plugge C.M."/>
            <person name="Muyzer G."/>
            <person name="Kuever J."/>
            <person name="Parshina S.N."/>
            <person name="Ivanova A.E."/>
            <person name="Nazina T.N."/>
            <person name="Brambilla E."/>
            <person name="Spring S."/>
            <person name="Klenk H.-P."/>
            <person name="Woyke T."/>
        </authorList>
    </citation>
    <scope>NUCLEOTIDE SEQUENCE [LARGE SCALE GENOMIC DNA]</scope>
    <source>
        <strain evidence="9">ATCC 23193 / DSM 2154 / NCIB 8452 / DL</strain>
    </source>
</reference>
<comment type="similarity">
    <text evidence="2">Belongs to the EamA transporter family.</text>
</comment>
<feature type="transmembrane region" description="Helical" evidence="6">
    <location>
        <begin position="229"/>
        <end position="251"/>
    </location>
</feature>